<proteinExistence type="predicted"/>
<organism evidence="1 2">
    <name type="scientific">Moheibacter stercoris</name>
    <dbReference type="NCBI Taxonomy" id="1628251"/>
    <lineage>
        <taxon>Bacteria</taxon>
        <taxon>Pseudomonadati</taxon>
        <taxon>Bacteroidota</taxon>
        <taxon>Flavobacteriia</taxon>
        <taxon>Flavobacteriales</taxon>
        <taxon>Weeksellaceae</taxon>
        <taxon>Moheibacter</taxon>
    </lineage>
</organism>
<gene>
    <name evidence="1" type="ORF">ABID46_000031</name>
</gene>
<comment type="caution">
    <text evidence="1">The sequence shown here is derived from an EMBL/GenBank/DDBJ whole genome shotgun (WGS) entry which is preliminary data.</text>
</comment>
<evidence type="ECO:0000313" key="2">
    <source>
        <dbReference type="Proteomes" id="UP001549146"/>
    </source>
</evidence>
<name>A0ABV2LQY4_9FLAO</name>
<accession>A0ABV2LQY4</accession>
<dbReference type="RefSeq" id="WP_354505400.1">
    <property type="nucleotide sequence ID" value="NZ_JBEPMO010000001.1"/>
</dbReference>
<sequence>MSFDWNHIKLGKLTFAMQKWQMVKVFLVSRKLSIQTPETKKEFQFDFDYHLKHNGFHEMHHLVEVTRKNFRINGNPPDLLIAKLTEKLQRSLYPITMKIDPFGRWVGVSNFDEIKSNYTKGKLEIQKVHEGPGLENLMESMENYLETEEKFLHQMMQDSTLFGLFLPVHRFYGIMDKIEKDEFSFPILTKGFLDFKGDLIYTKKDNTMDSLFEGKLIWNQNSLKQLQEYFGISSEPNIQGKLVYKRKTNLYPFTSQNIEIFLENNGSRIYQESISYQFLHIEN</sequence>
<dbReference type="Proteomes" id="UP001549146">
    <property type="component" value="Unassembled WGS sequence"/>
</dbReference>
<keyword evidence="2" id="KW-1185">Reference proteome</keyword>
<reference evidence="1 2" key="1">
    <citation type="submission" date="2024-06" db="EMBL/GenBank/DDBJ databases">
        <title>Genomic Encyclopedia of Type Strains, Phase IV (KMG-IV): sequencing the most valuable type-strain genomes for metagenomic binning, comparative biology and taxonomic classification.</title>
        <authorList>
            <person name="Goeker M."/>
        </authorList>
    </citation>
    <scope>NUCLEOTIDE SEQUENCE [LARGE SCALE GENOMIC DNA]</scope>
    <source>
        <strain evidence="1 2">DSM 29388</strain>
    </source>
</reference>
<dbReference type="EMBL" id="JBEPMO010000001">
    <property type="protein sequence ID" value="MET3730479.1"/>
    <property type="molecule type" value="Genomic_DNA"/>
</dbReference>
<protein>
    <submittedName>
        <fullName evidence="1">Uncharacterized protein</fullName>
    </submittedName>
</protein>
<evidence type="ECO:0000313" key="1">
    <source>
        <dbReference type="EMBL" id="MET3730479.1"/>
    </source>
</evidence>